<dbReference type="AlphaFoldDB" id="A0A6P1Y6M6"/>
<feature type="transmembrane region" description="Helical" evidence="1">
    <location>
        <begin position="92"/>
        <end position="112"/>
    </location>
</feature>
<reference evidence="2 3" key="1">
    <citation type="submission" date="2020-01" db="EMBL/GenBank/DDBJ databases">
        <title>Complete genome sequence of a human oral phylogroup 1 Treponema sp. strain ATCC 700766, originally isolated from periodontitis dental plaque.</title>
        <authorList>
            <person name="Chan Y."/>
            <person name="Huo Y.-B."/>
            <person name="Yu X.-L."/>
            <person name="Zeng H."/>
            <person name="Leung W.-K."/>
            <person name="Watt R.M."/>
        </authorList>
    </citation>
    <scope>NUCLEOTIDE SEQUENCE [LARGE SCALE GENOMIC DNA]</scope>
    <source>
        <strain evidence="2 3">OMZ 804</strain>
    </source>
</reference>
<feature type="transmembrane region" description="Helical" evidence="1">
    <location>
        <begin position="124"/>
        <end position="149"/>
    </location>
</feature>
<keyword evidence="1" id="KW-0812">Transmembrane</keyword>
<feature type="transmembrane region" description="Helical" evidence="1">
    <location>
        <begin position="249"/>
        <end position="268"/>
    </location>
</feature>
<evidence type="ECO:0000313" key="2">
    <source>
        <dbReference type="EMBL" id="QHX44573.1"/>
    </source>
</evidence>
<dbReference type="EMBL" id="CP048020">
    <property type="protein sequence ID" value="QHX44573.1"/>
    <property type="molecule type" value="Genomic_DNA"/>
</dbReference>
<feature type="transmembrane region" description="Helical" evidence="1">
    <location>
        <begin position="61"/>
        <end position="85"/>
    </location>
</feature>
<name>A0A6P1Y6M6_9SPIR</name>
<accession>A0A6P1Y6M6</accession>
<protein>
    <recommendedName>
        <fullName evidence="4">Lipoprotein</fullName>
    </recommendedName>
</protein>
<gene>
    <name evidence="2" type="ORF">GWP43_11245</name>
</gene>
<organism evidence="2 3">
    <name type="scientific">Treponema vincentii</name>
    <dbReference type="NCBI Taxonomy" id="69710"/>
    <lineage>
        <taxon>Bacteria</taxon>
        <taxon>Pseudomonadati</taxon>
        <taxon>Spirochaetota</taxon>
        <taxon>Spirochaetia</taxon>
        <taxon>Spirochaetales</taxon>
        <taxon>Treponemataceae</taxon>
        <taxon>Treponema</taxon>
    </lineage>
</organism>
<dbReference type="Proteomes" id="UP000464374">
    <property type="component" value="Chromosome"/>
</dbReference>
<dbReference type="PROSITE" id="PS51257">
    <property type="entry name" value="PROKAR_LIPOPROTEIN"/>
    <property type="match status" value="1"/>
</dbReference>
<proteinExistence type="predicted"/>
<evidence type="ECO:0000256" key="1">
    <source>
        <dbReference type="SAM" id="Phobius"/>
    </source>
</evidence>
<evidence type="ECO:0000313" key="3">
    <source>
        <dbReference type="Proteomes" id="UP000464374"/>
    </source>
</evidence>
<feature type="transmembrane region" description="Helical" evidence="1">
    <location>
        <begin position="195"/>
        <end position="215"/>
    </location>
</feature>
<feature type="transmembrane region" description="Helical" evidence="1">
    <location>
        <begin position="9"/>
        <end position="33"/>
    </location>
</feature>
<feature type="transmembrane region" description="Helical" evidence="1">
    <location>
        <begin position="161"/>
        <end position="189"/>
    </location>
</feature>
<sequence>MTIAGRNRILIFGICITALMVIGSISCCIVIVAHNLLAKLPTVSESTFQLFRLPFFAYNNYAAMIGIAAFPLIALALLVCIFFLFEKTHALEISFFGLFIFALSVEALQLLFPLQERYPLLTVFMASVARIIFFFRFGACLALLTSSLFAHKTFTRETGSIIFLLSFIAFALSHVIPIDTIQVVSFFSFSRSYRYLLYSFSGIVCVLAVVSFLLVGIYRSITEYRKAAIQLLIMLIAYTLLLYTGSWFFTVFGIVALLVGGGLFLKAIHQFYLWQ</sequence>
<dbReference type="KEGG" id="trz:GWP43_11245"/>
<keyword evidence="1" id="KW-1133">Transmembrane helix</keyword>
<keyword evidence="1" id="KW-0472">Membrane</keyword>
<evidence type="ECO:0008006" key="4">
    <source>
        <dbReference type="Google" id="ProtNLM"/>
    </source>
</evidence>